<accession>A0A402AR06</accession>
<dbReference type="OrthoDB" id="9798081at2"/>
<evidence type="ECO:0000313" key="3">
    <source>
        <dbReference type="Proteomes" id="UP000287188"/>
    </source>
</evidence>
<keyword evidence="2" id="KW-0808">Transferase</keyword>
<reference evidence="3" key="1">
    <citation type="submission" date="2018-12" db="EMBL/GenBank/DDBJ databases">
        <title>Tengunoibacter tsumagoiensis gen. nov., sp. nov., Dictyobacter kobayashii sp. nov., D. alpinus sp. nov., and D. joshuensis sp. nov. and description of Dictyobacteraceae fam. nov. within the order Ktedonobacterales isolated from Tengu-no-mugimeshi.</title>
        <authorList>
            <person name="Wang C.M."/>
            <person name="Zheng Y."/>
            <person name="Sakai Y."/>
            <person name="Toyoda A."/>
            <person name="Minakuchi Y."/>
            <person name="Abe K."/>
            <person name="Yokota A."/>
            <person name="Yabe S."/>
        </authorList>
    </citation>
    <scope>NUCLEOTIDE SEQUENCE [LARGE SCALE GENOMIC DNA]</scope>
    <source>
        <strain evidence="3">Uno11</strain>
    </source>
</reference>
<dbReference type="RefSeq" id="WP_126553252.1">
    <property type="nucleotide sequence ID" value="NZ_BIFS01000001.1"/>
</dbReference>
<dbReference type="InterPro" id="IPR051531">
    <property type="entry name" value="N-acetyltransferase"/>
</dbReference>
<keyword evidence="3" id="KW-1185">Reference proteome</keyword>
<dbReference type="Gene3D" id="3.40.630.30">
    <property type="match status" value="1"/>
</dbReference>
<dbReference type="EMBL" id="BIFS01000001">
    <property type="protein sequence ID" value="GCE21534.1"/>
    <property type="molecule type" value="Genomic_DNA"/>
</dbReference>
<dbReference type="PANTHER" id="PTHR43792:SF1">
    <property type="entry name" value="N-ACETYLTRANSFERASE DOMAIN-CONTAINING PROTEIN"/>
    <property type="match status" value="1"/>
</dbReference>
<organism evidence="2 3">
    <name type="scientific">Dictyobacter kobayashii</name>
    <dbReference type="NCBI Taxonomy" id="2014872"/>
    <lineage>
        <taxon>Bacteria</taxon>
        <taxon>Bacillati</taxon>
        <taxon>Chloroflexota</taxon>
        <taxon>Ktedonobacteria</taxon>
        <taxon>Ktedonobacterales</taxon>
        <taxon>Dictyobacteraceae</taxon>
        <taxon>Dictyobacter</taxon>
    </lineage>
</organism>
<dbReference type="SUPFAM" id="SSF55729">
    <property type="entry name" value="Acyl-CoA N-acyltransferases (Nat)"/>
    <property type="match status" value="1"/>
</dbReference>
<name>A0A402AR06_9CHLR</name>
<dbReference type="Pfam" id="PF13302">
    <property type="entry name" value="Acetyltransf_3"/>
    <property type="match status" value="1"/>
</dbReference>
<dbReference type="AlphaFoldDB" id="A0A402AR06"/>
<dbReference type="InterPro" id="IPR000182">
    <property type="entry name" value="GNAT_dom"/>
</dbReference>
<feature type="domain" description="N-acetyltransferase" evidence="1">
    <location>
        <begin position="9"/>
        <end position="169"/>
    </location>
</feature>
<dbReference type="InterPro" id="IPR016181">
    <property type="entry name" value="Acyl_CoA_acyltransferase"/>
</dbReference>
<evidence type="ECO:0000259" key="1">
    <source>
        <dbReference type="PROSITE" id="PS51186"/>
    </source>
</evidence>
<comment type="caution">
    <text evidence="2">The sequence shown here is derived from an EMBL/GenBank/DDBJ whole genome shotgun (WGS) entry which is preliminary data.</text>
</comment>
<proteinExistence type="predicted"/>
<gene>
    <name evidence="2" type="ORF">KDK_53340</name>
</gene>
<dbReference type="PROSITE" id="PS51186">
    <property type="entry name" value="GNAT"/>
    <property type="match status" value="1"/>
</dbReference>
<evidence type="ECO:0000313" key="2">
    <source>
        <dbReference type="EMBL" id="GCE21534.1"/>
    </source>
</evidence>
<sequence length="172" mass="19406">MIVLETERLLVRHLEDSDFAALQTLCSNPAIIQYMGDGQPLSEEQTRDWIKISQNNYQKQGFGCFALLDRHTNQMIGFGGLVRPGEGQVEIIYAFEQPRWGQGLATEFARAMIQLGFERWQLPRIEATIDPANHASSAVVKKLGMTFLRSGVDEHNLPTDFYALDNPAQISH</sequence>
<dbReference type="PANTHER" id="PTHR43792">
    <property type="entry name" value="GNAT FAMILY, PUTATIVE (AFU_ORTHOLOGUE AFUA_3G00765)-RELATED-RELATED"/>
    <property type="match status" value="1"/>
</dbReference>
<protein>
    <submittedName>
        <fullName evidence="2">N-acetyltransferase</fullName>
    </submittedName>
</protein>
<dbReference type="Proteomes" id="UP000287188">
    <property type="component" value="Unassembled WGS sequence"/>
</dbReference>
<dbReference type="GO" id="GO:0016747">
    <property type="term" value="F:acyltransferase activity, transferring groups other than amino-acyl groups"/>
    <property type="evidence" value="ECO:0007669"/>
    <property type="project" value="InterPro"/>
</dbReference>